<dbReference type="RefSeq" id="WP_143006276.1">
    <property type="nucleotide sequence ID" value="NZ_FNCE01000011.1"/>
</dbReference>
<dbReference type="EMBL" id="FNCE01000011">
    <property type="protein sequence ID" value="SDG40471.1"/>
    <property type="molecule type" value="Genomic_DNA"/>
</dbReference>
<protein>
    <submittedName>
        <fullName evidence="2">Uncharacterized protein</fullName>
    </submittedName>
</protein>
<organism evidence="2 3">
    <name type="scientific">Limimonas halophila</name>
    <dbReference type="NCBI Taxonomy" id="1082479"/>
    <lineage>
        <taxon>Bacteria</taxon>
        <taxon>Pseudomonadati</taxon>
        <taxon>Pseudomonadota</taxon>
        <taxon>Alphaproteobacteria</taxon>
        <taxon>Rhodospirillales</taxon>
        <taxon>Rhodovibrionaceae</taxon>
        <taxon>Limimonas</taxon>
    </lineage>
</organism>
<dbReference type="OrthoDB" id="9809583at2"/>
<feature type="region of interest" description="Disordered" evidence="1">
    <location>
        <begin position="151"/>
        <end position="198"/>
    </location>
</feature>
<evidence type="ECO:0000313" key="3">
    <source>
        <dbReference type="Proteomes" id="UP000199415"/>
    </source>
</evidence>
<feature type="compositionally biased region" description="Polar residues" evidence="1">
    <location>
        <begin position="178"/>
        <end position="193"/>
    </location>
</feature>
<evidence type="ECO:0000256" key="1">
    <source>
        <dbReference type="SAM" id="MobiDB-lite"/>
    </source>
</evidence>
<accession>A0A1G7TZG2</accession>
<dbReference type="Proteomes" id="UP000199415">
    <property type="component" value="Unassembled WGS sequence"/>
</dbReference>
<gene>
    <name evidence="2" type="ORF">SAMN05216241_1118</name>
</gene>
<evidence type="ECO:0000313" key="2">
    <source>
        <dbReference type="EMBL" id="SDG40471.1"/>
    </source>
</evidence>
<feature type="region of interest" description="Disordered" evidence="1">
    <location>
        <begin position="281"/>
        <end position="341"/>
    </location>
</feature>
<feature type="region of interest" description="Disordered" evidence="1">
    <location>
        <begin position="1"/>
        <end position="23"/>
    </location>
</feature>
<reference evidence="2 3" key="1">
    <citation type="submission" date="2016-10" db="EMBL/GenBank/DDBJ databases">
        <authorList>
            <person name="de Groot N.N."/>
        </authorList>
    </citation>
    <scope>NUCLEOTIDE SEQUENCE [LARGE SCALE GENOMIC DNA]</scope>
    <source>
        <strain evidence="2 3">DSM 25584</strain>
    </source>
</reference>
<name>A0A1G7TZG2_9PROT</name>
<proteinExistence type="predicted"/>
<feature type="compositionally biased region" description="Polar residues" evidence="1">
    <location>
        <begin position="309"/>
        <end position="333"/>
    </location>
</feature>
<keyword evidence="3" id="KW-1185">Reference proteome</keyword>
<dbReference type="STRING" id="1082479.SAMN05216241_1118"/>
<sequence>MNESDNANGDNPPPTPTDAPNVVALSGQSQTVPIGFNADVRGTAAAETLQVLSKTNVTFGGNDGDEIEFEQPISAYTISASGNGISVSNGETKASLSLNGAVDLAFADGSATAQIRPTDAGFGVFLGEQRVGDTFDPGAVTLDTSDVSAIADEEGSDSGGTFPDLPSEGGPQPVSAGTGASENINGNQNATISGNGGDDRYILQTDSNAELTIDDFENGDQLFFTVDQLNDINVNNDVFGDGRVTLSAGQAAVTLTNLTESADQQIFDNASFEEQFGDRGIGISGDGGEDTGFPALPSEGGPQPVSAGTGASENLDGNQDTTISGNGGKTASSLIPRRTPH</sequence>
<dbReference type="AlphaFoldDB" id="A0A1G7TZG2"/>